<protein>
    <submittedName>
        <fullName evidence="1">Uncharacterized protein</fullName>
    </submittedName>
</protein>
<dbReference type="AlphaFoldDB" id="A0A0F9CWV8"/>
<reference evidence="1" key="1">
    <citation type="journal article" date="2015" name="Nature">
        <title>Complex archaea that bridge the gap between prokaryotes and eukaryotes.</title>
        <authorList>
            <person name="Spang A."/>
            <person name="Saw J.H."/>
            <person name="Jorgensen S.L."/>
            <person name="Zaremba-Niedzwiedzka K."/>
            <person name="Martijn J."/>
            <person name="Lind A.E."/>
            <person name="van Eijk R."/>
            <person name="Schleper C."/>
            <person name="Guy L."/>
            <person name="Ettema T.J."/>
        </authorList>
    </citation>
    <scope>NUCLEOTIDE SEQUENCE</scope>
</reference>
<dbReference type="EMBL" id="LAZR01044563">
    <property type="protein sequence ID" value="KKL04343.1"/>
    <property type="molecule type" value="Genomic_DNA"/>
</dbReference>
<organism evidence="1">
    <name type="scientific">marine sediment metagenome</name>
    <dbReference type="NCBI Taxonomy" id="412755"/>
    <lineage>
        <taxon>unclassified sequences</taxon>
        <taxon>metagenomes</taxon>
        <taxon>ecological metagenomes</taxon>
    </lineage>
</organism>
<evidence type="ECO:0000313" key="1">
    <source>
        <dbReference type="EMBL" id="KKL04343.1"/>
    </source>
</evidence>
<comment type="caution">
    <text evidence="1">The sequence shown here is derived from an EMBL/GenBank/DDBJ whole genome shotgun (WGS) entry which is preliminary data.</text>
</comment>
<proteinExistence type="predicted"/>
<sequence>MFVNSEKEEIKLFQLCHNPITMVIQTGGILLQICIYKEENEDECPYK</sequence>
<gene>
    <name evidence="1" type="ORF">LCGC14_2617000</name>
</gene>
<name>A0A0F9CWV8_9ZZZZ</name>
<accession>A0A0F9CWV8</accession>